<proteinExistence type="predicted"/>
<evidence type="ECO:0000313" key="2">
    <source>
        <dbReference type="Proteomes" id="UP000095282"/>
    </source>
</evidence>
<evidence type="ECO:0000313" key="3">
    <source>
        <dbReference type="WBParaSite" id="Csp11.Scaffold630.g19923.t1"/>
    </source>
</evidence>
<organism evidence="2 3">
    <name type="scientific">Caenorhabditis tropicalis</name>
    <dbReference type="NCBI Taxonomy" id="1561998"/>
    <lineage>
        <taxon>Eukaryota</taxon>
        <taxon>Metazoa</taxon>
        <taxon>Ecdysozoa</taxon>
        <taxon>Nematoda</taxon>
        <taxon>Chromadorea</taxon>
        <taxon>Rhabditida</taxon>
        <taxon>Rhabditina</taxon>
        <taxon>Rhabditomorpha</taxon>
        <taxon>Rhabditoidea</taxon>
        <taxon>Rhabditidae</taxon>
        <taxon>Peloderinae</taxon>
        <taxon>Caenorhabditis</taxon>
    </lineage>
</organism>
<dbReference type="AlphaFoldDB" id="A0A1I7UW24"/>
<feature type="transmembrane region" description="Helical" evidence="1">
    <location>
        <begin position="43"/>
        <end position="64"/>
    </location>
</feature>
<evidence type="ECO:0000256" key="1">
    <source>
        <dbReference type="SAM" id="Phobius"/>
    </source>
</evidence>
<dbReference type="eggNOG" id="ENOG502THVB">
    <property type="taxonomic scope" value="Eukaryota"/>
</dbReference>
<keyword evidence="1" id="KW-1133">Transmembrane helix</keyword>
<feature type="transmembrane region" description="Helical" evidence="1">
    <location>
        <begin position="76"/>
        <end position="95"/>
    </location>
</feature>
<keyword evidence="1" id="KW-0472">Membrane</keyword>
<dbReference type="PANTHER" id="PTHR35013">
    <property type="entry name" value="PROTEIN CBG22618-RELATED"/>
    <property type="match status" value="1"/>
</dbReference>
<keyword evidence="2" id="KW-1185">Reference proteome</keyword>
<dbReference type="PANTHER" id="PTHR35013:SF1">
    <property type="entry name" value="PBPE DOMAIN-CONTAINING PROTEIN"/>
    <property type="match status" value="1"/>
</dbReference>
<feature type="transmembrane region" description="Helical" evidence="1">
    <location>
        <begin position="20"/>
        <end position="37"/>
    </location>
</feature>
<dbReference type="WBParaSite" id="Csp11.Scaffold630.g19923.t1">
    <property type="protein sequence ID" value="Csp11.Scaffold630.g19923.t1"/>
    <property type="gene ID" value="Csp11.Scaffold630.g19923"/>
</dbReference>
<sequence length="258" mass="29917">MGSSKPNAKPSFRRAYIRPILLIYSLLGTVGTSYAVFTEKQSFIWVNNMATVALHASIFTGVALNSEKSLRYAKKIVKFFIFLYILCFLFFPVVVSSYRASGLMTVGYPKMLIESVGCFFQKPRTADQAEFDRQLDIHTKDQIFKVFNDSIIKERVEVLFQDPENRRFVLKVPNNENFKMIANANFRMNDFTNRLVFDNIFQKIKNHEMYKAGLLSGFGIELACFLTIILIYMQYEMISHLWVHSAVANPMVEQYLHF</sequence>
<dbReference type="Proteomes" id="UP000095282">
    <property type="component" value="Unplaced"/>
</dbReference>
<reference evidence="3" key="1">
    <citation type="submission" date="2016-11" db="UniProtKB">
        <authorList>
            <consortium name="WormBaseParasite"/>
        </authorList>
    </citation>
    <scope>IDENTIFICATION</scope>
</reference>
<feature type="transmembrane region" description="Helical" evidence="1">
    <location>
        <begin position="212"/>
        <end position="232"/>
    </location>
</feature>
<dbReference type="Pfam" id="PF10912">
    <property type="entry name" value="Glam1"/>
    <property type="match status" value="2"/>
</dbReference>
<name>A0A1I7UW24_9PELO</name>
<dbReference type="InterPro" id="IPR024483">
    <property type="entry name" value="Glam1"/>
</dbReference>
<keyword evidence="1" id="KW-0812">Transmembrane</keyword>
<protein>
    <submittedName>
        <fullName evidence="3">Serpentine receptor class gamma</fullName>
    </submittedName>
</protein>
<accession>A0A1I7UW24</accession>